<proteinExistence type="predicted"/>
<gene>
    <name evidence="1" type="ORF">MYW70_03100</name>
</gene>
<organism evidence="1 2">
    <name type="scientific">Proteus faecis</name>
    <dbReference type="NCBI Taxonomy" id="2050967"/>
    <lineage>
        <taxon>Bacteria</taxon>
        <taxon>Pseudomonadati</taxon>
        <taxon>Pseudomonadota</taxon>
        <taxon>Gammaproteobacteria</taxon>
        <taxon>Enterobacterales</taxon>
        <taxon>Morganellaceae</taxon>
        <taxon>Proteus</taxon>
    </lineage>
</organism>
<accession>A0ABZ3ELG5</accession>
<sequence>MNDIKMVSYNQLSQYLNDAENKSKKDISFLLTNKITLCVNNEDSILNEIKKNDDFFVLENNDKILYIDSILINNLIKSIESAINEYIKENDSNLNEIKKFSLDEDVKKIISLNSDNVEIKSVHQVDDVINILNKLCFYTSSSQLLEKLSSIEEVKLILSKKKYFFYKLKKIKINDKIFSIKEIDKTIKSVDNKKNIFPNSILSLNKKFSLLTLDNSIDFNIEYKKNKQKETSKLNRLVNSHKIDDKVDSAILKWIEEKKDILKKHIDTYDQIYKIINKVQGCLYLNYKVNCFGECIENIDDIKKDLDFLISNLAKKNASVNGIQERRKIEKFQIDNIPMWDFAQKKYKNVTEKLNKHTSGLDKLSSDELIVLDNDLALNIPLIKDDLDKIETKKTRIMSVYENFDRYINDTKLNNNITLLIEDKELLKESFNKLSDEIYTKINYRKQSFFSSIYKFFFPSSYSKIINDLEKNKMIIYEALEYLYILDNYLEPTIENYSKQLDEYLFEPLSKYFKINLNDNLSVVDDSFFINKSVNLISELSFKKDFFDYFNDSNVNIKNILNSIFSSK</sequence>
<reference evidence="1 2" key="1">
    <citation type="submission" date="2022-03" db="EMBL/GenBank/DDBJ databases">
        <title>Sea Food Isolates.</title>
        <authorList>
            <person name="Li C."/>
        </authorList>
    </citation>
    <scope>NUCLEOTIDE SEQUENCE [LARGE SCALE GENOMIC DNA]</scope>
    <source>
        <strain evidence="1 2">19MO01SH08</strain>
    </source>
</reference>
<dbReference type="RefSeq" id="WP_342639785.1">
    <property type="nucleotide sequence ID" value="NZ_CP095785.1"/>
</dbReference>
<evidence type="ECO:0000313" key="2">
    <source>
        <dbReference type="Proteomes" id="UP001438077"/>
    </source>
</evidence>
<dbReference type="Proteomes" id="UP001438077">
    <property type="component" value="Chromosome"/>
</dbReference>
<protein>
    <submittedName>
        <fullName evidence="1">Uncharacterized protein</fullName>
    </submittedName>
</protein>
<evidence type="ECO:0000313" key="1">
    <source>
        <dbReference type="EMBL" id="XAG32223.1"/>
    </source>
</evidence>
<dbReference type="EMBL" id="CP095785">
    <property type="protein sequence ID" value="XAG32223.1"/>
    <property type="molecule type" value="Genomic_DNA"/>
</dbReference>
<name>A0ABZ3ELG5_9GAMM</name>
<keyword evidence="2" id="KW-1185">Reference proteome</keyword>